<dbReference type="InterPro" id="IPR050678">
    <property type="entry name" value="DNA_Partitioning_ATPase"/>
</dbReference>
<dbReference type="CDD" id="cd02042">
    <property type="entry name" value="ParAB_family"/>
    <property type="match status" value="1"/>
</dbReference>
<evidence type="ECO:0000313" key="3">
    <source>
        <dbReference type="Proteomes" id="UP000757435"/>
    </source>
</evidence>
<dbReference type="InterPro" id="IPR025669">
    <property type="entry name" value="AAA_dom"/>
</dbReference>
<dbReference type="PANTHER" id="PTHR13696">
    <property type="entry name" value="P-LOOP CONTAINING NUCLEOSIDE TRIPHOSPHATE HYDROLASE"/>
    <property type="match status" value="1"/>
</dbReference>
<dbReference type="EMBL" id="JAHHHD010000019">
    <property type="protein sequence ID" value="MBW4660234.1"/>
    <property type="molecule type" value="Genomic_DNA"/>
</dbReference>
<evidence type="ECO:0000259" key="1">
    <source>
        <dbReference type="Pfam" id="PF13614"/>
    </source>
</evidence>
<feature type="domain" description="AAA" evidence="1">
    <location>
        <begin position="7"/>
        <end position="165"/>
    </location>
</feature>
<dbReference type="Gene3D" id="3.40.50.300">
    <property type="entry name" value="P-loop containing nucleotide triphosphate hydrolases"/>
    <property type="match status" value="1"/>
</dbReference>
<dbReference type="SUPFAM" id="SSF52540">
    <property type="entry name" value="P-loop containing nucleoside triphosphate hydrolases"/>
    <property type="match status" value="1"/>
</dbReference>
<reference evidence="2" key="2">
    <citation type="journal article" date="2022" name="Microbiol. Resour. Announc.">
        <title>Metagenome Sequencing to Explore Phylogenomics of Terrestrial Cyanobacteria.</title>
        <authorList>
            <person name="Ward R.D."/>
            <person name="Stajich J.E."/>
            <person name="Johansen J.R."/>
            <person name="Huntemann M."/>
            <person name="Clum A."/>
            <person name="Foster B."/>
            <person name="Foster B."/>
            <person name="Roux S."/>
            <person name="Palaniappan K."/>
            <person name="Varghese N."/>
            <person name="Mukherjee S."/>
            <person name="Reddy T.B.K."/>
            <person name="Daum C."/>
            <person name="Copeland A."/>
            <person name="Chen I.A."/>
            <person name="Ivanova N.N."/>
            <person name="Kyrpides N.C."/>
            <person name="Shapiro N."/>
            <person name="Eloe-Fadrosh E.A."/>
            <person name="Pietrasiak N."/>
        </authorList>
    </citation>
    <scope>NUCLEOTIDE SEQUENCE</scope>
    <source>
        <strain evidence="2">UHER 2000/2452</strain>
    </source>
</reference>
<proteinExistence type="predicted"/>
<comment type="caution">
    <text evidence="2">The sequence shown here is derived from an EMBL/GenBank/DDBJ whole genome shotgun (WGS) entry which is preliminary data.</text>
</comment>
<gene>
    <name evidence="2" type="ORF">KME15_16285</name>
</gene>
<dbReference type="AlphaFoldDB" id="A0A951QE55"/>
<reference evidence="2" key="1">
    <citation type="submission" date="2021-05" db="EMBL/GenBank/DDBJ databases">
        <authorList>
            <person name="Pietrasiak N."/>
            <person name="Ward R."/>
            <person name="Stajich J.E."/>
            <person name="Kurbessoian T."/>
        </authorList>
    </citation>
    <scope>NUCLEOTIDE SEQUENCE</scope>
    <source>
        <strain evidence="2">UHER 2000/2452</strain>
    </source>
</reference>
<dbReference type="Proteomes" id="UP000757435">
    <property type="component" value="Unassembled WGS sequence"/>
</dbReference>
<evidence type="ECO:0000313" key="2">
    <source>
        <dbReference type="EMBL" id="MBW4660234.1"/>
    </source>
</evidence>
<dbReference type="InterPro" id="IPR027417">
    <property type="entry name" value="P-loop_NTPase"/>
</dbReference>
<name>A0A951QE55_9CYAN</name>
<sequence>MSAMSLSGGQGKSSTILFTAKMLAEAGYTVLAVDADPQGNLSTFLQHDLQPNEPTLLEVVKGSVALEDGIYPVKDYDRLFLIPADDALEGLQDYLSTSGIGALMMKQRLEPAKGNFDICLIDPPPQRFQLSRSVIGASEQIIIPVELNVKGFGSLIRTTAAIQEFIEFKICHPEILGVLPFRDRWTGLNRTIECETWLNHMQGEIAPELFLPSLRESTKVVRAISSGLPLSALTSPEDKYPLDEPFKELLKRVTSKMEKHSNV</sequence>
<dbReference type="Pfam" id="PF13614">
    <property type="entry name" value="AAA_31"/>
    <property type="match status" value="1"/>
</dbReference>
<accession>A0A951QE55</accession>
<organism evidence="2 3">
    <name type="scientific">Drouetiella hepatica Uher 2000/2452</name>
    <dbReference type="NCBI Taxonomy" id="904376"/>
    <lineage>
        <taxon>Bacteria</taxon>
        <taxon>Bacillati</taxon>
        <taxon>Cyanobacteriota</taxon>
        <taxon>Cyanophyceae</taxon>
        <taxon>Oculatellales</taxon>
        <taxon>Oculatellaceae</taxon>
        <taxon>Drouetiella</taxon>
    </lineage>
</organism>
<protein>
    <submittedName>
        <fullName evidence="2">ParA family protein</fullName>
    </submittedName>
</protein>
<dbReference type="PANTHER" id="PTHR13696:SF52">
    <property type="entry name" value="PARA FAMILY PROTEIN CT_582"/>
    <property type="match status" value="1"/>
</dbReference>